<proteinExistence type="inferred from homology"/>
<protein>
    <submittedName>
        <fullName evidence="6">Uncharacterized protein</fullName>
    </submittedName>
</protein>
<organism evidence="6 7">
    <name type="scientific">Ameiurus melas</name>
    <name type="common">Black bullhead</name>
    <name type="synonym">Silurus melas</name>
    <dbReference type="NCBI Taxonomy" id="219545"/>
    <lineage>
        <taxon>Eukaryota</taxon>
        <taxon>Metazoa</taxon>
        <taxon>Chordata</taxon>
        <taxon>Craniata</taxon>
        <taxon>Vertebrata</taxon>
        <taxon>Euteleostomi</taxon>
        <taxon>Actinopterygii</taxon>
        <taxon>Neopterygii</taxon>
        <taxon>Teleostei</taxon>
        <taxon>Ostariophysi</taxon>
        <taxon>Siluriformes</taxon>
        <taxon>Ictaluridae</taxon>
        <taxon>Ameiurus</taxon>
    </lineage>
</organism>
<evidence type="ECO:0000313" key="6">
    <source>
        <dbReference type="EMBL" id="KAF4074981.1"/>
    </source>
</evidence>
<evidence type="ECO:0000256" key="2">
    <source>
        <dbReference type="ARBA" id="ARBA00023054"/>
    </source>
</evidence>
<keyword evidence="5" id="KW-1133">Transmembrane helix</keyword>
<evidence type="ECO:0000256" key="5">
    <source>
        <dbReference type="SAM" id="Phobius"/>
    </source>
</evidence>
<comment type="caution">
    <text evidence="6">The sequence shown here is derived from an EMBL/GenBank/DDBJ whole genome shotgun (WGS) entry which is preliminary data.</text>
</comment>
<keyword evidence="7" id="KW-1185">Reference proteome</keyword>
<dbReference type="InterPro" id="IPR019139">
    <property type="entry name" value="LRRFIP1/2"/>
</dbReference>
<evidence type="ECO:0000313" key="7">
    <source>
        <dbReference type="Proteomes" id="UP000593565"/>
    </source>
</evidence>
<sequence length="435" mass="50256">MSLARSQAADLPLRCLLFAAGAAATGLYYYYYYYYYYKKRGTGERTAETDTTLTEGPVQTQLPAVDDSLWDPGLISEVDGVRVTQTDSTFLQDDKAECHAHGALNSQYNQIKETLTHIEEILKVSLAEAEEKYKRAMESKDQLENEKMDLMSEVNTLRGSMKQLEEQFAEASRRNDEITRELAIQQGILRFERSKTEEQVKDLKQKISSLEVSLAEAERRYAESLESITQLENGNYDLVDDVNTLQETVDDLEEQLSQTQTQCNEATTETERKTRELRALSSRWELLNETVLKDYETERVAHCALKLQYNELMEQHNQLLNVTLPEAVAKYKQAMESNAQLESEKSDFKYHVHKMEDAMQKLEKHLDEVEISCDMIKQGRERDGVAYSILKSQYEEALKQRDQLLMERERERERAGGSQCPEHEVQQDDRNCNAE</sequence>
<keyword evidence="2 3" id="KW-0175">Coiled coil</keyword>
<feature type="coiled-coil region" evidence="3">
    <location>
        <begin position="119"/>
        <end position="269"/>
    </location>
</feature>
<reference evidence="6 7" key="1">
    <citation type="submission" date="2020-02" db="EMBL/GenBank/DDBJ databases">
        <title>A chromosome-scale genome assembly of the black bullhead catfish (Ameiurus melas).</title>
        <authorList>
            <person name="Wen M."/>
            <person name="Zham M."/>
            <person name="Cabau C."/>
            <person name="Klopp C."/>
            <person name="Donnadieu C."/>
            <person name="Roques C."/>
            <person name="Bouchez O."/>
            <person name="Lampietro C."/>
            <person name="Jouanno E."/>
            <person name="Herpin A."/>
            <person name="Louis A."/>
            <person name="Berthelot C."/>
            <person name="Parey E."/>
            <person name="Roest-Crollius H."/>
            <person name="Braasch I."/>
            <person name="Postlethwait J."/>
            <person name="Robinson-Rechavi M."/>
            <person name="Echchiki A."/>
            <person name="Begum T."/>
            <person name="Montfort J."/>
            <person name="Schartl M."/>
            <person name="Bobe J."/>
            <person name="Guiguen Y."/>
        </authorList>
    </citation>
    <scope>NUCLEOTIDE SEQUENCE [LARGE SCALE GENOMIC DNA]</scope>
    <source>
        <strain evidence="6">M_S1</strain>
        <tissue evidence="6">Blood</tissue>
    </source>
</reference>
<keyword evidence="5" id="KW-0812">Transmembrane</keyword>
<keyword evidence="5" id="KW-0472">Membrane</keyword>
<evidence type="ECO:0000256" key="1">
    <source>
        <dbReference type="ARBA" id="ARBA00008275"/>
    </source>
</evidence>
<dbReference type="PANTHER" id="PTHR19212:SF0">
    <property type="entry name" value="LD07988P"/>
    <property type="match status" value="1"/>
</dbReference>
<name>A0A7J5ZYH4_AMEME</name>
<gene>
    <name evidence="6" type="ORF">AMELA_G00229450</name>
</gene>
<evidence type="ECO:0000256" key="4">
    <source>
        <dbReference type="SAM" id="MobiDB-lite"/>
    </source>
</evidence>
<dbReference type="AlphaFoldDB" id="A0A7J5ZYH4"/>
<dbReference type="Gene3D" id="1.20.5.4090">
    <property type="match status" value="3"/>
</dbReference>
<feature type="transmembrane region" description="Helical" evidence="5">
    <location>
        <begin position="12"/>
        <end position="31"/>
    </location>
</feature>
<dbReference type="Pfam" id="PF09738">
    <property type="entry name" value="LRRFIP"/>
    <property type="match status" value="2"/>
</dbReference>
<accession>A0A7J5ZYH4</accession>
<dbReference type="Proteomes" id="UP000593565">
    <property type="component" value="Unassembled WGS sequence"/>
</dbReference>
<dbReference type="EMBL" id="JAAGNN010000021">
    <property type="protein sequence ID" value="KAF4074981.1"/>
    <property type="molecule type" value="Genomic_DNA"/>
</dbReference>
<feature type="region of interest" description="Disordered" evidence="4">
    <location>
        <begin position="407"/>
        <end position="435"/>
    </location>
</feature>
<dbReference type="GO" id="GO:0006355">
    <property type="term" value="P:regulation of DNA-templated transcription"/>
    <property type="evidence" value="ECO:0007669"/>
    <property type="project" value="InterPro"/>
</dbReference>
<dbReference type="PANTHER" id="PTHR19212">
    <property type="entry name" value="LEUCINE RICH REPEAT IN FLII INTERACTING PROTEIN"/>
    <property type="match status" value="1"/>
</dbReference>
<comment type="similarity">
    <text evidence="1">Belongs to the LRRFIP family.</text>
</comment>
<evidence type="ECO:0000256" key="3">
    <source>
        <dbReference type="SAM" id="Coils"/>
    </source>
</evidence>